<proteinExistence type="predicted"/>
<dbReference type="Proteomes" id="UP000281553">
    <property type="component" value="Unassembled WGS sequence"/>
</dbReference>
<gene>
    <name evidence="1" type="ORF">DILT_LOCUS18516</name>
</gene>
<evidence type="ECO:0000313" key="1">
    <source>
        <dbReference type="EMBL" id="VDN41330.1"/>
    </source>
</evidence>
<keyword evidence="2" id="KW-1185">Reference proteome</keyword>
<sequence>MVHHSTVVAVARTEPVDTAERRRQTSSKVVITINRLMRCTEAPRSSAVLRMSGMVVDVKATVGRWSRVVLPVSELPTMGTKITAKGRSTTGETAFLFINIRFYLTTNFRRMLIKKTAVENRCLPKK</sequence>
<protein>
    <submittedName>
        <fullName evidence="1">Uncharacterized protein</fullName>
    </submittedName>
</protein>
<name>A0A3P7NLJ9_DIBLA</name>
<accession>A0A3P7NLJ9</accession>
<organism evidence="1 2">
    <name type="scientific">Dibothriocephalus latus</name>
    <name type="common">Fish tapeworm</name>
    <name type="synonym">Diphyllobothrium latum</name>
    <dbReference type="NCBI Taxonomy" id="60516"/>
    <lineage>
        <taxon>Eukaryota</taxon>
        <taxon>Metazoa</taxon>
        <taxon>Spiralia</taxon>
        <taxon>Lophotrochozoa</taxon>
        <taxon>Platyhelminthes</taxon>
        <taxon>Cestoda</taxon>
        <taxon>Eucestoda</taxon>
        <taxon>Diphyllobothriidea</taxon>
        <taxon>Diphyllobothriidae</taxon>
        <taxon>Dibothriocephalus</taxon>
    </lineage>
</organism>
<evidence type="ECO:0000313" key="2">
    <source>
        <dbReference type="Proteomes" id="UP000281553"/>
    </source>
</evidence>
<dbReference type="AlphaFoldDB" id="A0A3P7NLJ9"/>
<reference evidence="1 2" key="1">
    <citation type="submission" date="2018-11" db="EMBL/GenBank/DDBJ databases">
        <authorList>
            <consortium name="Pathogen Informatics"/>
        </authorList>
    </citation>
    <scope>NUCLEOTIDE SEQUENCE [LARGE SCALE GENOMIC DNA]</scope>
</reference>
<dbReference type="EMBL" id="UYRU01101086">
    <property type="protein sequence ID" value="VDN41330.1"/>
    <property type="molecule type" value="Genomic_DNA"/>
</dbReference>